<keyword evidence="3" id="KW-1003">Cell membrane</keyword>
<feature type="transmembrane region" description="Helical" evidence="7">
    <location>
        <begin position="248"/>
        <end position="266"/>
    </location>
</feature>
<protein>
    <submittedName>
        <fullName evidence="9">MFS transporter</fullName>
    </submittedName>
</protein>
<feature type="transmembrane region" description="Helical" evidence="7">
    <location>
        <begin position="43"/>
        <end position="63"/>
    </location>
</feature>
<feature type="transmembrane region" description="Helical" evidence="7">
    <location>
        <begin position="298"/>
        <end position="323"/>
    </location>
</feature>
<keyword evidence="5 7" id="KW-1133">Transmembrane helix</keyword>
<dbReference type="SUPFAM" id="SSF103473">
    <property type="entry name" value="MFS general substrate transporter"/>
    <property type="match status" value="1"/>
</dbReference>
<feature type="transmembrane region" description="Helical" evidence="7">
    <location>
        <begin position="209"/>
        <end position="228"/>
    </location>
</feature>
<keyword evidence="2" id="KW-0813">Transport</keyword>
<evidence type="ECO:0000256" key="4">
    <source>
        <dbReference type="ARBA" id="ARBA00022692"/>
    </source>
</evidence>
<evidence type="ECO:0000256" key="3">
    <source>
        <dbReference type="ARBA" id="ARBA00022475"/>
    </source>
</evidence>
<name>A0A4D6XI27_9GAMM</name>
<proteinExistence type="predicted"/>
<evidence type="ECO:0000313" key="10">
    <source>
        <dbReference type="Proteomes" id="UP000298654"/>
    </source>
</evidence>
<dbReference type="Proteomes" id="UP000298654">
    <property type="component" value="Chromosome"/>
</dbReference>
<evidence type="ECO:0000256" key="7">
    <source>
        <dbReference type="SAM" id="Phobius"/>
    </source>
</evidence>
<dbReference type="EMBL" id="CP034900">
    <property type="protein sequence ID" value="QCI16122.1"/>
    <property type="molecule type" value="Genomic_DNA"/>
</dbReference>
<evidence type="ECO:0000256" key="6">
    <source>
        <dbReference type="ARBA" id="ARBA00023136"/>
    </source>
</evidence>
<feature type="transmembrane region" description="Helical" evidence="7">
    <location>
        <begin position="135"/>
        <end position="154"/>
    </location>
</feature>
<feature type="transmembrane region" description="Helical" evidence="7">
    <location>
        <begin position="75"/>
        <end position="97"/>
    </location>
</feature>
<dbReference type="OrthoDB" id="9764259at2"/>
<feature type="transmembrane region" description="Helical" evidence="7">
    <location>
        <begin position="12"/>
        <end position="31"/>
    </location>
</feature>
<organism evidence="9 10">
    <name type="scientific">Buchnera aphidicola</name>
    <name type="common">Artemisaphis artemisicola</name>
    <dbReference type="NCBI Taxonomy" id="1241836"/>
    <lineage>
        <taxon>Bacteria</taxon>
        <taxon>Pseudomonadati</taxon>
        <taxon>Pseudomonadota</taxon>
        <taxon>Gammaproteobacteria</taxon>
        <taxon>Enterobacterales</taxon>
        <taxon>Erwiniaceae</taxon>
        <taxon>Buchnera</taxon>
    </lineage>
</organism>
<dbReference type="PANTHER" id="PTHR23517:SF2">
    <property type="entry name" value="MULTIDRUG RESISTANCE PROTEIN MDTH"/>
    <property type="match status" value="1"/>
</dbReference>
<dbReference type="RefSeq" id="WP_158364723.1">
    <property type="nucleotide sequence ID" value="NZ_CP034900.1"/>
</dbReference>
<evidence type="ECO:0000256" key="1">
    <source>
        <dbReference type="ARBA" id="ARBA00004651"/>
    </source>
</evidence>
<keyword evidence="4 7" id="KW-0812">Transmembrane</keyword>
<sequence length="386" mass="44011">MNFLELQVTLSFCVVFLLRTLGMFMLLPVLSKYGILLDGANNFLIGLSIGIYGIAQVIFQIPFGILSDKFNRKKIILIALIILFIGNILAASIHSIWGLIIGRFFQGAAAISGVCMACLSDLIKEKNYVKSISAIGVSFAFSFLISIITGPLIVQYFGFFSIFWISSFLSIISIMIVYFIIPSSNKNTLIKNNINLSNNKKLKLIFNKMFLRSYLGIFFLHSLLMINFMIIPSQLEMSDFSFDNHWKIYFYTIFISFLILFLFIFYCKSKFILCNIIEICIFFILCSAVVLLKSKNNFLFLILALQIFFIGFNFLEIFLPSYLNKTSSGNYKGNVMSVYSTSQFLGVFFGGIMSGWLSSFLNMSQICLFEIVIISIWLTFSFFCKK</sequence>
<dbReference type="PANTHER" id="PTHR23517">
    <property type="entry name" value="RESISTANCE PROTEIN MDTM, PUTATIVE-RELATED-RELATED"/>
    <property type="match status" value="1"/>
</dbReference>
<feature type="transmembrane region" description="Helical" evidence="7">
    <location>
        <begin position="160"/>
        <end position="181"/>
    </location>
</feature>
<feature type="transmembrane region" description="Helical" evidence="7">
    <location>
        <begin position="363"/>
        <end position="384"/>
    </location>
</feature>
<dbReference type="Gene3D" id="1.20.1250.20">
    <property type="entry name" value="MFS general substrate transporter like domains"/>
    <property type="match status" value="1"/>
</dbReference>
<feature type="transmembrane region" description="Helical" evidence="7">
    <location>
        <begin position="335"/>
        <end position="357"/>
    </location>
</feature>
<gene>
    <name evidence="9" type="ORF">D9V59_02330</name>
</gene>
<reference evidence="9 10" key="1">
    <citation type="submission" date="2018-12" db="EMBL/GenBank/DDBJ databases">
        <authorList>
            <person name="Chong R.A."/>
        </authorList>
    </citation>
    <scope>NUCLEOTIDE SEQUENCE [LARGE SCALE GENOMIC DNA]</scope>
    <source>
        <strain evidence="9 10">Aar</strain>
    </source>
</reference>
<evidence type="ECO:0000313" key="9">
    <source>
        <dbReference type="EMBL" id="QCI16122.1"/>
    </source>
</evidence>
<comment type="subcellular location">
    <subcellularLocation>
        <location evidence="1">Cell membrane</location>
        <topology evidence="1">Multi-pass membrane protein</topology>
    </subcellularLocation>
</comment>
<dbReference type="Pfam" id="PF07690">
    <property type="entry name" value="MFS_1"/>
    <property type="match status" value="1"/>
</dbReference>
<dbReference type="InterPro" id="IPR050171">
    <property type="entry name" value="MFS_Transporters"/>
</dbReference>
<feature type="transmembrane region" description="Helical" evidence="7">
    <location>
        <begin position="273"/>
        <end position="292"/>
    </location>
</feature>
<feature type="transmembrane region" description="Helical" evidence="7">
    <location>
        <begin position="103"/>
        <end position="123"/>
    </location>
</feature>
<dbReference type="InterPro" id="IPR020846">
    <property type="entry name" value="MFS_dom"/>
</dbReference>
<evidence type="ECO:0000259" key="8">
    <source>
        <dbReference type="PROSITE" id="PS50850"/>
    </source>
</evidence>
<dbReference type="GO" id="GO:0005886">
    <property type="term" value="C:plasma membrane"/>
    <property type="evidence" value="ECO:0007669"/>
    <property type="project" value="UniProtKB-SubCell"/>
</dbReference>
<dbReference type="CDD" id="cd17472">
    <property type="entry name" value="MFS_YajR_like"/>
    <property type="match status" value="1"/>
</dbReference>
<reference evidence="9 10" key="2">
    <citation type="submission" date="2019-05" db="EMBL/GenBank/DDBJ databases">
        <title>Genome evolution of the obligate endosymbiont Buchnera aphidicola.</title>
        <authorList>
            <person name="Moran N.A."/>
        </authorList>
    </citation>
    <scope>NUCLEOTIDE SEQUENCE [LARGE SCALE GENOMIC DNA]</scope>
    <source>
        <strain evidence="9 10">Aar</strain>
    </source>
</reference>
<dbReference type="AlphaFoldDB" id="A0A4D6XI27"/>
<dbReference type="InterPro" id="IPR011701">
    <property type="entry name" value="MFS"/>
</dbReference>
<dbReference type="InterPro" id="IPR036259">
    <property type="entry name" value="MFS_trans_sf"/>
</dbReference>
<evidence type="ECO:0000256" key="2">
    <source>
        <dbReference type="ARBA" id="ARBA00022448"/>
    </source>
</evidence>
<accession>A0A4D6XI27</accession>
<feature type="domain" description="Major facilitator superfamily (MFS) profile" evidence="8">
    <location>
        <begin position="1"/>
        <end position="386"/>
    </location>
</feature>
<dbReference type="GO" id="GO:0022857">
    <property type="term" value="F:transmembrane transporter activity"/>
    <property type="evidence" value="ECO:0007669"/>
    <property type="project" value="InterPro"/>
</dbReference>
<keyword evidence="6 7" id="KW-0472">Membrane</keyword>
<dbReference type="PROSITE" id="PS50850">
    <property type="entry name" value="MFS"/>
    <property type="match status" value="1"/>
</dbReference>
<evidence type="ECO:0000256" key="5">
    <source>
        <dbReference type="ARBA" id="ARBA00022989"/>
    </source>
</evidence>